<organism evidence="1 2">
    <name type="scientific">Trichinella nelsoni</name>
    <dbReference type="NCBI Taxonomy" id="6336"/>
    <lineage>
        <taxon>Eukaryota</taxon>
        <taxon>Metazoa</taxon>
        <taxon>Ecdysozoa</taxon>
        <taxon>Nematoda</taxon>
        <taxon>Enoplea</taxon>
        <taxon>Dorylaimia</taxon>
        <taxon>Trichinellida</taxon>
        <taxon>Trichinellidae</taxon>
        <taxon>Trichinella</taxon>
    </lineage>
</organism>
<keyword evidence="2" id="KW-1185">Reference proteome</keyword>
<comment type="caution">
    <text evidence="1">The sequence shown here is derived from an EMBL/GenBank/DDBJ whole genome shotgun (WGS) entry which is preliminary data.</text>
</comment>
<sequence length="86" mass="9975">MTRHHSGKQRLTIMINLQNHQFLPRFYHIWKICDAATAIVSSRFCLGGSQVIQKMLNSFQNLDKETRFKCVTVFKRQLNHAVSGVV</sequence>
<protein>
    <submittedName>
        <fullName evidence="1">Uncharacterized protein</fullName>
    </submittedName>
</protein>
<name>A0A0V0RRL9_9BILA</name>
<evidence type="ECO:0000313" key="2">
    <source>
        <dbReference type="Proteomes" id="UP000054630"/>
    </source>
</evidence>
<proteinExistence type="predicted"/>
<dbReference type="AlphaFoldDB" id="A0A0V0RRL9"/>
<dbReference type="Proteomes" id="UP000054630">
    <property type="component" value="Unassembled WGS sequence"/>
</dbReference>
<gene>
    <name evidence="1" type="ORF">T07_10612</name>
</gene>
<evidence type="ECO:0000313" key="1">
    <source>
        <dbReference type="EMBL" id="KRX17137.1"/>
    </source>
</evidence>
<dbReference type="EMBL" id="JYDL01000093">
    <property type="protein sequence ID" value="KRX17137.1"/>
    <property type="molecule type" value="Genomic_DNA"/>
</dbReference>
<accession>A0A0V0RRL9</accession>
<dbReference type="OrthoDB" id="10363161at2759"/>
<reference evidence="1 2" key="1">
    <citation type="submission" date="2015-01" db="EMBL/GenBank/DDBJ databases">
        <title>Evolution of Trichinella species and genotypes.</title>
        <authorList>
            <person name="Korhonen P.K."/>
            <person name="Edoardo P."/>
            <person name="Giuseppe L.R."/>
            <person name="Gasser R.B."/>
        </authorList>
    </citation>
    <scope>NUCLEOTIDE SEQUENCE [LARGE SCALE GENOMIC DNA]</scope>
    <source>
        <strain evidence="1">ISS37</strain>
    </source>
</reference>